<evidence type="ECO:0000313" key="2">
    <source>
        <dbReference type="EMBL" id="GAA3568716.1"/>
    </source>
</evidence>
<evidence type="ECO:0000313" key="3">
    <source>
        <dbReference type="Proteomes" id="UP001500767"/>
    </source>
</evidence>
<feature type="transmembrane region" description="Helical" evidence="1">
    <location>
        <begin position="19"/>
        <end position="39"/>
    </location>
</feature>
<feature type="transmembrane region" description="Helical" evidence="1">
    <location>
        <begin position="45"/>
        <end position="62"/>
    </location>
</feature>
<keyword evidence="1" id="KW-1133">Transmembrane helix</keyword>
<comment type="caution">
    <text evidence="2">The sequence shown here is derived from an EMBL/GenBank/DDBJ whole genome shotgun (WGS) entry which is preliminary data.</text>
</comment>
<proteinExistence type="predicted"/>
<name>A0ABP6XML9_9ACTN</name>
<keyword evidence="3" id="KW-1185">Reference proteome</keyword>
<protein>
    <submittedName>
        <fullName evidence="2">Uncharacterized protein</fullName>
    </submittedName>
</protein>
<organism evidence="2 3">
    <name type="scientific">Microlunatus spumicola</name>
    <dbReference type="NCBI Taxonomy" id="81499"/>
    <lineage>
        <taxon>Bacteria</taxon>
        <taxon>Bacillati</taxon>
        <taxon>Actinomycetota</taxon>
        <taxon>Actinomycetes</taxon>
        <taxon>Propionibacteriales</taxon>
        <taxon>Propionibacteriaceae</taxon>
        <taxon>Microlunatus</taxon>
    </lineage>
</organism>
<accession>A0ABP6XML9</accession>
<sequence>MEAVAAEGQPMRQRFTKQVITAVATLGSLVAFFLLGWTPENDIPAWRWILLVIAVLAFGINIRGDWLAYKAESAKIYQSGREIRDYMTSLLERGGRCAIFSRDLTWADHSDVRDLLNRKARRGELTLVLPKPTPLATELAAQGASLFTYPDLNCELRSRFTLVQLGTAAPSVAVGRPQGETVLVEEFDERTHPVVTLAEDLRTVLEQISTRQATIPPSGS</sequence>
<gene>
    <name evidence="2" type="ORF">GCM10022197_26300</name>
</gene>
<keyword evidence="1" id="KW-0812">Transmembrane</keyword>
<dbReference type="EMBL" id="BAAAYR010000003">
    <property type="protein sequence ID" value="GAA3568716.1"/>
    <property type="molecule type" value="Genomic_DNA"/>
</dbReference>
<dbReference type="Proteomes" id="UP001500767">
    <property type="component" value="Unassembled WGS sequence"/>
</dbReference>
<reference evidence="3" key="1">
    <citation type="journal article" date="2019" name="Int. J. Syst. Evol. Microbiol.">
        <title>The Global Catalogue of Microorganisms (GCM) 10K type strain sequencing project: providing services to taxonomists for standard genome sequencing and annotation.</title>
        <authorList>
            <consortium name="The Broad Institute Genomics Platform"/>
            <consortium name="The Broad Institute Genome Sequencing Center for Infectious Disease"/>
            <person name="Wu L."/>
            <person name="Ma J."/>
        </authorList>
    </citation>
    <scope>NUCLEOTIDE SEQUENCE [LARGE SCALE GENOMIC DNA]</scope>
    <source>
        <strain evidence="3">JCM 16540</strain>
    </source>
</reference>
<keyword evidence="1" id="KW-0472">Membrane</keyword>
<evidence type="ECO:0000256" key="1">
    <source>
        <dbReference type="SAM" id="Phobius"/>
    </source>
</evidence>